<evidence type="ECO:0000259" key="1">
    <source>
        <dbReference type="Pfam" id="PF04293"/>
    </source>
</evidence>
<sequence length="243" mass="28449">MAIADSFGLDYFPMHYEVCPADIIYTIAAYGMPTRFSHWSFGKSFHRMKMQYDFNLNRIYELVINSNPCYAFLLEGNNLIQNKLVSAHVLGHSDFFKNNNRFRNTSRYMVESMSVAAERIRQYESEYGIQAVEDFLDSVIAIQEHIDPSLFERKGQEDLFTSNADVKKRDQLKASRKETAYDDLWGLDATDEEERNSFDNLKSRYSCEISEKDLLYFIMENSKILESWQRDIISINEGWASFS</sequence>
<dbReference type="RefSeq" id="WP_069700958.1">
    <property type="nucleotide sequence ID" value="NZ_MJAT01000002.1"/>
</dbReference>
<name>A0A1E5L8Y5_9FIRM</name>
<reference evidence="2 3" key="1">
    <citation type="submission" date="2016-09" db="EMBL/GenBank/DDBJ databases">
        <title>Desulfuribacillus arsenicus sp. nov., an obligately anaerobic, dissimilatory arsenic- and antimonate-reducing bacterium isolated from anoxic sediments.</title>
        <authorList>
            <person name="Abin C.A."/>
            <person name="Hollibaugh J.T."/>
        </authorList>
    </citation>
    <scope>NUCLEOTIDE SEQUENCE [LARGE SCALE GENOMIC DNA]</scope>
    <source>
        <strain evidence="2 3">MLFW-2</strain>
    </source>
</reference>
<keyword evidence="3" id="KW-1185">Reference proteome</keyword>
<dbReference type="OrthoDB" id="9784270at2"/>
<accession>A0A1E5L8Y5</accession>
<dbReference type="AlphaFoldDB" id="A0A1E5L8Y5"/>
<gene>
    <name evidence="2" type="ORF">BHU72_10035</name>
</gene>
<dbReference type="EMBL" id="MJAT01000002">
    <property type="protein sequence ID" value="OEH86591.1"/>
    <property type="molecule type" value="Genomic_DNA"/>
</dbReference>
<evidence type="ECO:0000313" key="2">
    <source>
        <dbReference type="EMBL" id="OEH86591.1"/>
    </source>
</evidence>
<dbReference type="PANTHER" id="PTHR30029:SF2">
    <property type="entry name" value="STAGE V SPORULATION PROTEIN R"/>
    <property type="match status" value="1"/>
</dbReference>
<comment type="caution">
    <text evidence="2">The sequence shown here is derived from an EMBL/GenBank/DDBJ whole genome shotgun (WGS) entry which is preliminary data.</text>
</comment>
<dbReference type="InterPro" id="IPR056174">
    <property type="entry name" value="SpoVR_N"/>
</dbReference>
<organism evidence="2 3">
    <name type="scientific">Desulfuribacillus stibiiarsenatis</name>
    <dbReference type="NCBI Taxonomy" id="1390249"/>
    <lineage>
        <taxon>Bacteria</taxon>
        <taxon>Bacillati</taxon>
        <taxon>Bacillota</taxon>
        <taxon>Desulfuribacillia</taxon>
        <taxon>Desulfuribacillales</taxon>
        <taxon>Desulfuribacillaceae</taxon>
        <taxon>Desulfuribacillus</taxon>
    </lineage>
</organism>
<proteinExistence type="predicted"/>
<dbReference type="Proteomes" id="UP000095255">
    <property type="component" value="Unassembled WGS sequence"/>
</dbReference>
<feature type="domain" description="SpoVR protein-like N-terminal" evidence="1">
    <location>
        <begin position="2"/>
        <end position="235"/>
    </location>
</feature>
<dbReference type="InterPro" id="IPR007390">
    <property type="entry name" value="Spore_V_R"/>
</dbReference>
<dbReference type="Pfam" id="PF04293">
    <property type="entry name" value="SpoVR"/>
    <property type="match status" value="1"/>
</dbReference>
<protein>
    <recommendedName>
        <fullName evidence="1">SpoVR protein-like N-terminal domain-containing protein</fullName>
    </recommendedName>
</protein>
<dbReference type="STRING" id="1390249.BHU72_10035"/>
<dbReference type="PANTHER" id="PTHR30029">
    <property type="entry name" value="STAGE V SPORULATION PROTEIN R"/>
    <property type="match status" value="1"/>
</dbReference>
<evidence type="ECO:0000313" key="3">
    <source>
        <dbReference type="Proteomes" id="UP000095255"/>
    </source>
</evidence>